<accession>A0AA46E130</accession>
<evidence type="ECO:0000256" key="5">
    <source>
        <dbReference type="ARBA" id="ARBA00023136"/>
    </source>
</evidence>
<dbReference type="Proteomes" id="UP000294678">
    <property type="component" value="Unassembled WGS sequence"/>
</dbReference>
<evidence type="ECO:0000313" key="9">
    <source>
        <dbReference type="Proteomes" id="UP000294678"/>
    </source>
</evidence>
<dbReference type="RefSeq" id="WP_371682576.1">
    <property type="nucleotide sequence ID" value="NZ_SOBG01000001.1"/>
</dbReference>
<comment type="subcellular location">
    <subcellularLocation>
        <location evidence="1 6">Cell membrane</location>
        <topology evidence="1 6">Multi-pass membrane protein</topology>
    </subcellularLocation>
</comment>
<feature type="transmembrane region" description="Helical" evidence="6">
    <location>
        <begin position="36"/>
        <end position="60"/>
    </location>
</feature>
<dbReference type="PANTHER" id="PTHR12677">
    <property type="entry name" value="GOLGI APPARATUS MEMBRANE PROTEIN TVP38-RELATED"/>
    <property type="match status" value="1"/>
</dbReference>
<keyword evidence="3 6" id="KW-0812">Transmembrane</keyword>
<dbReference type="EMBL" id="SOBG01000001">
    <property type="protein sequence ID" value="TDT72600.1"/>
    <property type="molecule type" value="Genomic_DNA"/>
</dbReference>
<protein>
    <recommendedName>
        <fullName evidence="6">TVP38/TMEM64 family membrane protein</fullName>
    </recommendedName>
</protein>
<evidence type="ECO:0000256" key="6">
    <source>
        <dbReference type="RuleBase" id="RU366058"/>
    </source>
</evidence>
<feature type="transmembrane region" description="Helical" evidence="6">
    <location>
        <begin position="72"/>
        <end position="101"/>
    </location>
</feature>
<evidence type="ECO:0000313" key="8">
    <source>
        <dbReference type="EMBL" id="TDT72600.1"/>
    </source>
</evidence>
<comment type="caution">
    <text evidence="8">The sequence shown here is derived from an EMBL/GenBank/DDBJ whole genome shotgun (WGS) entry which is preliminary data.</text>
</comment>
<proteinExistence type="inferred from homology"/>
<comment type="similarity">
    <text evidence="6">Belongs to the TVP38/TMEM64 family.</text>
</comment>
<organism evidence="8 9">
    <name type="scientific">Hypnocyclicus thermotrophus</name>
    <dbReference type="NCBI Taxonomy" id="1627895"/>
    <lineage>
        <taxon>Bacteria</taxon>
        <taxon>Fusobacteriati</taxon>
        <taxon>Fusobacteriota</taxon>
        <taxon>Fusobacteriia</taxon>
        <taxon>Fusobacteriales</taxon>
        <taxon>Fusobacteriaceae</taxon>
        <taxon>Hypnocyclicus</taxon>
    </lineage>
</organism>
<evidence type="ECO:0000256" key="1">
    <source>
        <dbReference type="ARBA" id="ARBA00004651"/>
    </source>
</evidence>
<feature type="domain" description="VTT" evidence="7">
    <location>
        <begin position="60"/>
        <end position="175"/>
    </location>
</feature>
<feature type="transmembrane region" description="Helical" evidence="6">
    <location>
        <begin position="155"/>
        <end position="179"/>
    </location>
</feature>
<keyword evidence="5 6" id="KW-0472">Membrane</keyword>
<sequence length="217" mass="24148">MKKKILIGTLLVILIYLLYKLNIFEKVKNIEDFKNWINNFGIVAPIVFIIIYALATVLFLPGTPFTLIGGIIFGPILGLVYVVLGASIGLSLAFLLARYFIRDTIYNKVKDNDTFQKIEEGVKKNGWRILLITRLVPIFPFNLQNYIYGLTNIKFVMYAILSSILIIPGSAVYVLSSGAIASGEGISKKNIILIAVAAIIFVILSFIPKLFVKKGEV</sequence>
<evidence type="ECO:0000259" key="7">
    <source>
        <dbReference type="Pfam" id="PF09335"/>
    </source>
</evidence>
<dbReference type="Pfam" id="PF09335">
    <property type="entry name" value="VTT_dom"/>
    <property type="match status" value="1"/>
</dbReference>
<evidence type="ECO:0000256" key="4">
    <source>
        <dbReference type="ARBA" id="ARBA00022989"/>
    </source>
</evidence>
<feature type="transmembrane region" description="Helical" evidence="6">
    <location>
        <begin position="6"/>
        <end position="24"/>
    </location>
</feature>
<gene>
    <name evidence="8" type="ORF">EV215_0410</name>
</gene>
<name>A0AA46E130_9FUSO</name>
<dbReference type="AlphaFoldDB" id="A0AA46E130"/>
<reference evidence="8 9" key="1">
    <citation type="submission" date="2019-03" db="EMBL/GenBank/DDBJ databases">
        <title>Genomic Encyclopedia of Type Strains, Phase IV (KMG-IV): sequencing the most valuable type-strain genomes for metagenomic binning, comparative biology and taxonomic classification.</title>
        <authorList>
            <person name="Goeker M."/>
        </authorList>
    </citation>
    <scope>NUCLEOTIDE SEQUENCE [LARGE SCALE GENOMIC DNA]</scope>
    <source>
        <strain evidence="8 9">DSM 100055</strain>
    </source>
</reference>
<dbReference type="GO" id="GO:0005886">
    <property type="term" value="C:plasma membrane"/>
    <property type="evidence" value="ECO:0007669"/>
    <property type="project" value="UniProtKB-SubCell"/>
</dbReference>
<dbReference type="InterPro" id="IPR032816">
    <property type="entry name" value="VTT_dom"/>
</dbReference>
<evidence type="ECO:0000256" key="2">
    <source>
        <dbReference type="ARBA" id="ARBA00022475"/>
    </source>
</evidence>
<feature type="transmembrane region" description="Helical" evidence="6">
    <location>
        <begin position="191"/>
        <end position="211"/>
    </location>
</feature>
<dbReference type="InterPro" id="IPR015414">
    <property type="entry name" value="TMEM64"/>
</dbReference>
<dbReference type="PANTHER" id="PTHR12677:SF59">
    <property type="entry name" value="GOLGI APPARATUS MEMBRANE PROTEIN TVP38-RELATED"/>
    <property type="match status" value="1"/>
</dbReference>
<keyword evidence="4 6" id="KW-1133">Transmembrane helix</keyword>
<keyword evidence="2 6" id="KW-1003">Cell membrane</keyword>
<evidence type="ECO:0000256" key="3">
    <source>
        <dbReference type="ARBA" id="ARBA00022692"/>
    </source>
</evidence>
<keyword evidence="9" id="KW-1185">Reference proteome</keyword>